<name>A0A5D0RB73_9FLAO</name>
<dbReference type="RefSeq" id="WP_148402494.1">
    <property type="nucleotide sequence ID" value="NZ_VSKK01000001.1"/>
</dbReference>
<evidence type="ECO:0000313" key="3">
    <source>
        <dbReference type="Proteomes" id="UP000323720"/>
    </source>
</evidence>
<dbReference type="OrthoDB" id="9802815at2"/>
<dbReference type="SUPFAM" id="SSF53328">
    <property type="entry name" value="Formyltransferase"/>
    <property type="match status" value="1"/>
</dbReference>
<keyword evidence="3" id="KW-1185">Reference proteome</keyword>
<gene>
    <name evidence="2" type="ORF">ES674_02980</name>
</gene>
<keyword evidence="2" id="KW-0808">Transferase</keyword>
<accession>A0A5D0RB73</accession>
<dbReference type="GO" id="GO:0016740">
    <property type="term" value="F:transferase activity"/>
    <property type="evidence" value="ECO:0007669"/>
    <property type="project" value="UniProtKB-KW"/>
</dbReference>
<dbReference type="InterPro" id="IPR002376">
    <property type="entry name" value="Formyl_transf_N"/>
</dbReference>
<proteinExistence type="predicted"/>
<protein>
    <submittedName>
        <fullName evidence="2">Methionyl-tRNA formyltransferase</fullName>
    </submittedName>
</protein>
<dbReference type="Pfam" id="PF00551">
    <property type="entry name" value="Formyl_trans_N"/>
    <property type="match status" value="1"/>
</dbReference>
<reference evidence="2 3" key="1">
    <citation type="submission" date="2019-08" db="EMBL/GenBank/DDBJ databases">
        <title>Genomes of Antarctic Bizionia species.</title>
        <authorList>
            <person name="Bowman J.P."/>
        </authorList>
    </citation>
    <scope>NUCLEOTIDE SEQUENCE [LARGE SCALE GENOMIC DNA]</scope>
    <source>
        <strain evidence="2 3">ADA-4</strain>
    </source>
</reference>
<organism evidence="2 3">
    <name type="scientific">Bizionia myxarmorum</name>
    <dbReference type="NCBI Taxonomy" id="291186"/>
    <lineage>
        <taxon>Bacteria</taxon>
        <taxon>Pseudomonadati</taxon>
        <taxon>Bacteroidota</taxon>
        <taxon>Flavobacteriia</taxon>
        <taxon>Flavobacteriales</taxon>
        <taxon>Flavobacteriaceae</taxon>
        <taxon>Bizionia</taxon>
    </lineage>
</organism>
<evidence type="ECO:0000259" key="1">
    <source>
        <dbReference type="Pfam" id="PF00551"/>
    </source>
</evidence>
<comment type="caution">
    <text evidence="2">The sequence shown here is derived from an EMBL/GenBank/DDBJ whole genome shotgun (WGS) entry which is preliminary data.</text>
</comment>
<feature type="domain" description="Formyl transferase N-terminal" evidence="1">
    <location>
        <begin position="63"/>
        <end position="128"/>
    </location>
</feature>
<sequence>MKIQVLVDNPNSWILPYSKQLILKIQNEFGIKATLLHNHKDVKRGDLLFLLACEKIFKDLNYNTHNLVIHESNLPKGKGWSPLTWQILEGENKIPITLFEAVEAVDAGEIYLQDYIELDGHELLEEIKHQQGLKTIDLILEFIKNKTKISGKPQEGESTFYAKRGPKNSALDISKSIDEQFNLLRIVDNERYPAFFIKNGQKYIVKIYKDDL</sequence>
<evidence type="ECO:0000313" key="2">
    <source>
        <dbReference type="EMBL" id="TYB78757.1"/>
    </source>
</evidence>
<dbReference type="AlphaFoldDB" id="A0A5D0RB73"/>
<dbReference type="InterPro" id="IPR036477">
    <property type="entry name" value="Formyl_transf_N_sf"/>
</dbReference>
<dbReference type="EMBL" id="VSKK01000001">
    <property type="protein sequence ID" value="TYB78757.1"/>
    <property type="molecule type" value="Genomic_DNA"/>
</dbReference>
<dbReference type="Gene3D" id="3.40.50.12230">
    <property type="match status" value="1"/>
</dbReference>
<dbReference type="Proteomes" id="UP000323720">
    <property type="component" value="Unassembled WGS sequence"/>
</dbReference>